<dbReference type="FunFam" id="3.50.50.60:FF:000034">
    <property type="entry name" value="sulfide:quinone oxidoreductase, mitochondrial"/>
    <property type="match status" value="1"/>
</dbReference>
<dbReference type="InterPro" id="IPR015904">
    <property type="entry name" value="Sulphide_quinone_reductase"/>
</dbReference>
<dbReference type="Proteomes" id="UP000008315">
    <property type="component" value="Chromosome"/>
</dbReference>
<dbReference type="EC" id="1.-.-.-" evidence="8"/>
<proteinExistence type="predicted"/>
<accession>G4SW51</accession>
<evidence type="ECO:0000256" key="3">
    <source>
        <dbReference type="ARBA" id="ARBA00022719"/>
    </source>
</evidence>
<feature type="domain" description="FAD/NAD(P)-binding" evidence="7">
    <location>
        <begin position="188"/>
        <end position="309"/>
    </location>
</feature>
<dbReference type="InterPro" id="IPR023753">
    <property type="entry name" value="FAD/NAD-binding_dom"/>
</dbReference>
<dbReference type="GO" id="GO:0071949">
    <property type="term" value="F:FAD binding"/>
    <property type="evidence" value="ECO:0007669"/>
    <property type="project" value="TreeGrafter"/>
</dbReference>
<sequence length="405" mass="44822">MSTTTQHHRIVVAGSGPGGLSIAARVAAQGLEVALIEPSSRHVYQPFWTLAGAGIVDHELSVRPMADMIPSAVKWLKTSVTGFQPELNQLQTEDGQTLSYDFLVVALGLQIDWHKIPGLPERLGQQGVCSIYDFSGSEQTWELIRNFKGGHAIFTFPPPPIKCAGAPQKILYLAEEYFRKANVRDKTRVSYFCATPTIFSVKKYADALIRQCVKPRDIATHFNMRLKSVDAENRQALFENSESGEEQRIDYDLLHVVPPMSAPDVIENSSLANAEGWVDVDKATLRHKHFDNVFAIGDCAGLPTSKTAAAIRAQSPVLAANLLAAVNGQAPVATYDGYTACPLVTGYGKAILAEFDYELQPQETFPFDQSKESLLLYLLKRFVLPQLYWRALIKGRKWPWSKVGT</sequence>
<keyword evidence="5" id="KW-0809">Transit peptide</keyword>
<keyword evidence="3" id="KW-0874">Quinone</keyword>
<feature type="domain" description="FAD/NAD(P)-binding" evidence="7">
    <location>
        <begin position="9"/>
        <end position="125"/>
    </location>
</feature>
<keyword evidence="4" id="KW-0274">FAD</keyword>
<dbReference type="PANTHER" id="PTHR10632">
    <property type="entry name" value="SULFIDE:QUINONE OXIDOREDUCTASE"/>
    <property type="match status" value="1"/>
</dbReference>
<dbReference type="RefSeq" id="WP_014146781.1">
    <property type="nucleotide sequence ID" value="NC_016112.1"/>
</dbReference>
<dbReference type="PRINTS" id="PR00411">
    <property type="entry name" value="PNDRDTASEI"/>
</dbReference>
<dbReference type="HOGENOM" id="CLU_030742_2_0_6"/>
<keyword evidence="9" id="KW-1185">Reference proteome</keyword>
<reference evidence="9" key="1">
    <citation type="journal article" date="2012" name="J. Bacteriol.">
        <title>Genome sequence of the haloalkaliphilic methanotrophic bacterium Methylomicrobium alcaliphilum 20Z.</title>
        <authorList>
            <person name="Vuilleumier S."/>
            <person name="Khmelenina V.N."/>
            <person name="Bringel F."/>
            <person name="Reshetnikov A.S."/>
            <person name="Lajus A."/>
            <person name="Mangenot S."/>
            <person name="Rouy Z."/>
            <person name="Op den Camp H.J."/>
            <person name="Jetten M.S."/>
            <person name="Dispirito A.A."/>
            <person name="Dunfield P."/>
            <person name="Klotz M.G."/>
            <person name="Semrau J.D."/>
            <person name="Stein L.Y."/>
            <person name="Barbe V."/>
            <person name="Medigue C."/>
            <person name="Trotsenko Y.A."/>
            <person name="Kalyuzhnaya M.G."/>
        </authorList>
    </citation>
    <scope>NUCLEOTIDE SEQUENCE [LARGE SCALE GENOMIC DNA]</scope>
    <source>
        <strain evidence="9">DSM 19304 / NCIMB 14124 / VKM B-2133 / 20Z</strain>
    </source>
</reference>
<dbReference type="GO" id="GO:0048038">
    <property type="term" value="F:quinone binding"/>
    <property type="evidence" value="ECO:0007669"/>
    <property type="project" value="UniProtKB-KW"/>
</dbReference>
<dbReference type="PATRIC" id="fig|271065.3.peg.283"/>
<dbReference type="PANTHER" id="PTHR10632:SF2">
    <property type="entry name" value="SULFIDE:QUINONE OXIDOREDUCTASE, MITOCHONDRIAL"/>
    <property type="match status" value="1"/>
</dbReference>
<gene>
    <name evidence="8" type="primary">SQRDL</name>
    <name evidence="8" type="ordered locus">MEALZ_0272</name>
</gene>
<dbReference type="SUPFAM" id="SSF51905">
    <property type="entry name" value="FAD/NAD(P)-binding domain"/>
    <property type="match status" value="1"/>
</dbReference>
<dbReference type="STRING" id="1091494.MEALZ_0272"/>
<dbReference type="GO" id="GO:0070221">
    <property type="term" value="P:sulfide oxidation, using sulfide:quinone oxidoreductase"/>
    <property type="evidence" value="ECO:0007669"/>
    <property type="project" value="TreeGrafter"/>
</dbReference>
<dbReference type="InterPro" id="IPR036188">
    <property type="entry name" value="FAD/NAD-bd_sf"/>
</dbReference>
<evidence type="ECO:0000313" key="8">
    <source>
        <dbReference type="EMBL" id="CCE21972.1"/>
    </source>
</evidence>
<keyword evidence="2" id="KW-0285">Flavoprotein</keyword>
<evidence type="ECO:0000256" key="2">
    <source>
        <dbReference type="ARBA" id="ARBA00022630"/>
    </source>
</evidence>
<evidence type="ECO:0000256" key="4">
    <source>
        <dbReference type="ARBA" id="ARBA00022827"/>
    </source>
</evidence>
<evidence type="ECO:0000259" key="7">
    <source>
        <dbReference type="Pfam" id="PF07992"/>
    </source>
</evidence>
<dbReference type="GO" id="GO:0070224">
    <property type="term" value="F:sulfide:quinone oxidoreductase activity"/>
    <property type="evidence" value="ECO:0007669"/>
    <property type="project" value="TreeGrafter"/>
</dbReference>
<dbReference type="KEGG" id="mah:MEALZ_0272"/>
<keyword evidence="6 8" id="KW-0560">Oxidoreductase</keyword>
<dbReference type="AlphaFoldDB" id="G4SW51"/>
<evidence type="ECO:0000256" key="5">
    <source>
        <dbReference type="ARBA" id="ARBA00022946"/>
    </source>
</evidence>
<dbReference type="Gene3D" id="3.50.50.60">
    <property type="entry name" value="FAD/NAD(P)-binding domain"/>
    <property type="match status" value="2"/>
</dbReference>
<organism evidence="8 9">
    <name type="scientific">Methylotuvimicrobium alcaliphilum (strain DSM 19304 / NCIMB 14124 / VKM B-2133 / 20Z)</name>
    <name type="common">Methylomicrobium alcaliphilum</name>
    <dbReference type="NCBI Taxonomy" id="1091494"/>
    <lineage>
        <taxon>Bacteria</taxon>
        <taxon>Pseudomonadati</taxon>
        <taxon>Pseudomonadota</taxon>
        <taxon>Gammaproteobacteria</taxon>
        <taxon>Methylococcales</taxon>
        <taxon>Methylococcaceae</taxon>
        <taxon>Methylotuvimicrobium</taxon>
    </lineage>
</organism>
<evidence type="ECO:0000256" key="6">
    <source>
        <dbReference type="ARBA" id="ARBA00023002"/>
    </source>
</evidence>
<evidence type="ECO:0000256" key="1">
    <source>
        <dbReference type="ARBA" id="ARBA00001974"/>
    </source>
</evidence>
<protein>
    <submittedName>
        <fullName evidence="8">Sulfide:quinone oxidoreductase, mitochondrial</fullName>
        <ecNumber evidence="8">1.-.-.-</ecNumber>
    </submittedName>
</protein>
<dbReference type="Pfam" id="PF07992">
    <property type="entry name" value="Pyr_redox_2"/>
    <property type="match status" value="2"/>
</dbReference>
<evidence type="ECO:0000313" key="9">
    <source>
        <dbReference type="Proteomes" id="UP000008315"/>
    </source>
</evidence>
<dbReference type="EMBL" id="FO082060">
    <property type="protein sequence ID" value="CCE21972.1"/>
    <property type="molecule type" value="Genomic_DNA"/>
</dbReference>
<name>G4SW51_META2</name>
<comment type="cofactor">
    <cofactor evidence="1">
        <name>FAD</name>
        <dbReference type="ChEBI" id="CHEBI:57692"/>
    </cofactor>
</comment>